<name>A0ABN8VMD3_SACEU</name>
<evidence type="ECO:0000313" key="4">
    <source>
        <dbReference type="Proteomes" id="UP001152964"/>
    </source>
</evidence>
<proteinExistence type="predicted"/>
<keyword evidence="4" id="KW-1185">Reference proteome</keyword>
<feature type="compositionally biased region" description="Acidic residues" evidence="1">
    <location>
        <begin position="36"/>
        <end position="47"/>
    </location>
</feature>
<evidence type="ECO:0000259" key="2">
    <source>
        <dbReference type="PROSITE" id="PS50250"/>
    </source>
</evidence>
<feature type="compositionally biased region" description="Acidic residues" evidence="1">
    <location>
        <begin position="16"/>
        <end position="27"/>
    </location>
</feature>
<dbReference type="Proteomes" id="UP001152964">
    <property type="component" value="Chromosome 15"/>
</dbReference>
<dbReference type="PROSITE" id="PS50250">
    <property type="entry name" value="PCI"/>
    <property type="match status" value="1"/>
</dbReference>
<protein>
    <recommendedName>
        <fullName evidence="2">PCI domain-containing protein</fullName>
    </recommendedName>
</protein>
<sequence>MSVVPKPKRSSASTMSDEDDNYDDFMLSDDQGMESIEMEEETDDEDEKMIRLDEQQDQNQEGEQYKQLMQDTVGKVDKEWDACKVLFERGQSFKEDEQYKEARDSFLKIYYREEFLGDESIDVLLIWKFKSLNEILRLGAPSFQFQSNGTQDLALQVLEDTATMSDFLQRIDFQIDEKIFESLSDTFETLAPNWERVFLFDVEKVDKQNMICKIEFQKSLMDQFQWILKKSDKNDKLKKLQCIIRKKLLIAVIWHRRLTMGDIFIPEVYFQIQNLVCDMGSASFEEVNDPESISILLQYYILEFMKNARIKNRNLFKKCIDYFDLTTSKSLTFSQQPGSMVILYTSKAVWILDSDSENDLSFALMKYYDRKEELKNMFLQILKHLEEMGKFRERDIASLFHKFVLSGFIFTSMILEAISADKINPFDFEQVKIALGSPIVHVLQTIYKCFAELDLRQLNANISRIPELSIIMKKIIQDIYYLAQTLKLSRKIAQLYSCISINDIIDMLQVNENNEMTRDDLLTILMRSIMKDRSVLYFKLDLTSDLVYFGNENKVMLPRCSKEEIRLTSTSKEDGPTKNAKLIDFEYVNDVGIYNNPTRIKTKSSKEFFNTLRKSREIVRLPKVSNQSNEGVFLPSYMRFATKYLELTKLSSTNLS</sequence>
<feature type="region of interest" description="Disordered" evidence="1">
    <location>
        <begin position="1"/>
        <end position="63"/>
    </location>
</feature>
<accession>A0ABN8VMD3</accession>
<evidence type="ECO:0000313" key="3">
    <source>
        <dbReference type="EMBL" id="CAI1703194.1"/>
    </source>
</evidence>
<feature type="domain" description="PCI" evidence="2">
    <location>
        <begin position="359"/>
        <end position="554"/>
    </location>
</feature>
<dbReference type="EMBL" id="OX291505">
    <property type="protein sequence ID" value="CAI1703194.1"/>
    <property type="molecule type" value="Genomic_DNA"/>
</dbReference>
<gene>
    <name evidence="3" type="primary">U6500O00450</name>
    <name evidence="3" type="ORF">SEUBUCD650_0O00450</name>
</gene>
<dbReference type="InterPro" id="IPR000717">
    <property type="entry name" value="PCI_dom"/>
</dbReference>
<evidence type="ECO:0000256" key="1">
    <source>
        <dbReference type="SAM" id="MobiDB-lite"/>
    </source>
</evidence>
<reference evidence="3" key="1">
    <citation type="submission" date="2022-08" db="EMBL/GenBank/DDBJ databases">
        <authorList>
            <person name="Byrne P K."/>
        </authorList>
    </citation>
    <scope>NUCLEOTIDE SEQUENCE</scope>
    <source>
        <strain evidence="3">UCD650</strain>
    </source>
</reference>
<organism evidence="3 4">
    <name type="scientific">Saccharomyces eubayanus</name>
    <name type="common">Yeast</name>
    <dbReference type="NCBI Taxonomy" id="1080349"/>
    <lineage>
        <taxon>Eukaryota</taxon>
        <taxon>Fungi</taxon>
        <taxon>Dikarya</taxon>
        <taxon>Ascomycota</taxon>
        <taxon>Saccharomycotina</taxon>
        <taxon>Saccharomycetes</taxon>
        <taxon>Saccharomycetales</taxon>
        <taxon>Saccharomycetaceae</taxon>
        <taxon>Saccharomyces</taxon>
    </lineage>
</organism>